<feature type="non-terminal residue" evidence="4">
    <location>
        <position position="328"/>
    </location>
</feature>
<dbReference type="GO" id="GO:0005975">
    <property type="term" value="P:carbohydrate metabolic process"/>
    <property type="evidence" value="ECO:0007669"/>
    <property type="project" value="InterPro"/>
</dbReference>
<dbReference type="Proteomes" id="UP000229554">
    <property type="component" value="Unassembled WGS sequence"/>
</dbReference>
<dbReference type="GO" id="GO:0097367">
    <property type="term" value="F:carbohydrate derivative binding"/>
    <property type="evidence" value="ECO:0007669"/>
    <property type="project" value="InterPro"/>
</dbReference>
<dbReference type="InterPro" id="IPR019490">
    <property type="entry name" value="Glu6P/Mann6P_isomerase_C"/>
</dbReference>
<feature type="domain" description="SIS" evidence="3">
    <location>
        <begin position="17"/>
        <end position="180"/>
    </location>
</feature>
<gene>
    <name evidence="4" type="ORF">COU88_00790</name>
</gene>
<dbReference type="Pfam" id="PF10432">
    <property type="entry name" value="bact-PGI_C"/>
    <property type="match status" value="1"/>
</dbReference>
<protein>
    <recommendedName>
        <fullName evidence="3">SIS domain-containing protein</fullName>
    </recommendedName>
</protein>
<evidence type="ECO:0000313" key="5">
    <source>
        <dbReference type="Proteomes" id="UP000229554"/>
    </source>
</evidence>
<evidence type="ECO:0000256" key="2">
    <source>
        <dbReference type="ARBA" id="ARBA00023235"/>
    </source>
</evidence>
<evidence type="ECO:0000259" key="3">
    <source>
        <dbReference type="PROSITE" id="PS51464"/>
    </source>
</evidence>
<accession>A0A2M8KTE8</accession>
<name>A0A2M8KTE8_9BACT</name>
<dbReference type="InterPro" id="IPR001347">
    <property type="entry name" value="SIS_dom"/>
</dbReference>
<keyword evidence="2" id="KW-0413">Isomerase</keyword>
<dbReference type="Pfam" id="PF01380">
    <property type="entry name" value="SIS"/>
    <property type="match status" value="1"/>
</dbReference>
<reference evidence="5" key="1">
    <citation type="submission" date="2017-09" db="EMBL/GenBank/DDBJ databases">
        <title>Depth-based differentiation of microbial function through sediment-hosted aquifers and enrichment of novel symbionts in the deep terrestrial subsurface.</title>
        <authorList>
            <person name="Probst A.J."/>
            <person name="Ladd B."/>
            <person name="Jarett J.K."/>
            <person name="Geller-Mcgrath D.E."/>
            <person name="Sieber C.M.K."/>
            <person name="Emerson J.B."/>
            <person name="Anantharaman K."/>
            <person name="Thomas B.C."/>
            <person name="Malmstrom R."/>
            <person name="Stieglmeier M."/>
            <person name="Klingl A."/>
            <person name="Woyke T."/>
            <person name="Ryan C.M."/>
            <person name="Banfield J.F."/>
        </authorList>
    </citation>
    <scope>NUCLEOTIDE SEQUENCE [LARGE SCALE GENOMIC DNA]</scope>
</reference>
<dbReference type="AlphaFoldDB" id="A0A2M8KTE8"/>
<dbReference type="EMBL" id="PFED01000034">
    <property type="protein sequence ID" value="PJE63202.1"/>
    <property type="molecule type" value="Genomic_DNA"/>
</dbReference>
<sequence length="328" mass="36675">MIDNSALDSIKMLPAQIKQTLADIGKMDFPQMPTVKNIAIAGMGGSIYNYHVIRSLFKNELALPLIAVNEYGVPASVDKNTLFIASSYSGSTEEVVYNLKQAHERGAFCIAITAGGEIADYCKKNNLFVYQFDPINNPSGQPRMGQGYMIFGAVGLLSKMGLLPTNNSAEVSREIEALVPHISTSAKACAQEIGYGITIFVAAEHLSGNAHIMRNQTNETAKAYADYHLIPEMNHHLMEGLKNPKDKKLLFIFFESQLYFPRIQKRFVLTREVVEKNETSIVRYTCQGKTKLAQVLEVLMWGGYLTYYLSEKYGENPNAIPWVDYFKE</sequence>
<dbReference type="PROSITE" id="PS51464">
    <property type="entry name" value="SIS"/>
    <property type="match status" value="1"/>
</dbReference>
<comment type="caution">
    <text evidence="4">The sequence shown here is derived from an EMBL/GenBank/DDBJ whole genome shotgun (WGS) entry which is preliminary data.</text>
</comment>
<dbReference type="GO" id="GO:0004476">
    <property type="term" value="F:mannose-6-phosphate isomerase activity"/>
    <property type="evidence" value="ECO:0007669"/>
    <property type="project" value="InterPro"/>
</dbReference>
<dbReference type="GO" id="GO:1901135">
    <property type="term" value="P:carbohydrate derivative metabolic process"/>
    <property type="evidence" value="ECO:0007669"/>
    <property type="project" value="InterPro"/>
</dbReference>
<proteinExistence type="inferred from homology"/>
<dbReference type="Gene3D" id="3.40.50.10490">
    <property type="entry name" value="Glucose-6-phosphate isomerase like protein, domain 1"/>
    <property type="match status" value="2"/>
</dbReference>
<evidence type="ECO:0000256" key="1">
    <source>
        <dbReference type="ARBA" id="ARBA00010523"/>
    </source>
</evidence>
<organism evidence="4 5">
    <name type="scientific">Candidatus Roizmanbacteria bacterium CG10_big_fil_rev_8_21_14_0_10_39_6</name>
    <dbReference type="NCBI Taxonomy" id="1974853"/>
    <lineage>
        <taxon>Bacteria</taxon>
        <taxon>Candidatus Roizmaniibacteriota</taxon>
    </lineage>
</organism>
<comment type="similarity">
    <text evidence="1">Belongs to the PGI/PMI family.</text>
</comment>
<dbReference type="GO" id="GO:0004347">
    <property type="term" value="F:glucose-6-phosphate isomerase activity"/>
    <property type="evidence" value="ECO:0007669"/>
    <property type="project" value="InterPro"/>
</dbReference>
<evidence type="ECO:0000313" key="4">
    <source>
        <dbReference type="EMBL" id="PJE63202.1"/>
    </source>
</evidence>
<dbReference type="SUPFAM" id="SSF53697">
    <property type="entry name" value="SIS domain"/>
    <property type="match status" value="1"/>
</dbReference>
<dbReference type="InterPro" id="IPR046348">
    <property type="entry name" value="SIS_dom_sf"/>
</dbReference>